<feature type="region of interest" description="Disordered" evidence="1">
    <location>
        <begin position="1"/>
        <end position="61"/>
    </location>
</feature>
<sequence>MLRDHSDQGLGWGVGGGAGEGCAGSAGAGESSLTDSLDGTEVWPPASKVYSCGATEDRKLT</sequence>
<reference evidence="2 3" key="1">
    <citation type="submission" date="2019-04" db="EMBL/GenBank/DDBJ databases">
        <title>Chromosome genome assembly for Takifugu flavidus.</title>
        <authorList>
            <person name="Xiao S."/>
        </authorList>
    </citation>
    <scope>NUCLEOTIDE SEQUENCE [LARGE SCALE GENOMIC DNA]</scope>
    <source>
        <strain evidence="2">HTHZ2018</strain>
        <tissue evidence="2">Muscle</tissue>
    </source>
</reference>
<dbReference type="EMBL" id="RHFK02000016">
    <property type="protein sequence ID" value="TWW63327.1"/>
    <property type="molecule type" value="Genomic_DNA"/>
</dbReference>
<evidence type="ECO:0000313" key="3">
    <source>
        <dbReference type="Proteomes" id="UP000324091"/>
    </source>
</evidence>
<gene>
    <name evidence="2" type="ORF">D4764_03G0003350</name>
</gene>
<comment type="caution">
    <text evidence="2">The sequence shown here is derived from an EMBL/GenBank/DDBJ whole genome shotgun (WGS) entry which is preliminary data.</text>
</comment>
<protein>
    <submittedName>
        <fullName evidence="2">Uncharacterized protein</fullName>
    </submittedName>
</protein>
<name>A0A5C6NCH1_9TELE</name>
<feature type="compositionally biased region" description="Gly residues" evidence="1">
    <location>
        <begin position="10"/>
        <end position="27"/>
    </location>
</feature>
<dbReference type="AlphaFoldDB" id="A0A5C6NCH1"/>
<evidence type="ECO:0000313" key="2">
    <source>
        <dbReference type="EMBL" id="TWW63327.1"/>
    </source>
</evidence>
<dbReference type="Proteomes" id="UP000324091">
    <property type="component" value="Chromosome 3"/>
</dbReference>
<evidence type="ECO:0000256" key="1">
    <source>
        <dbReference type="SAM" id="MobiDB-lite"/>
    </source>
</evidence>
<proteinExistence type="predicted"/>
<organism evidence="2 3">
    <name type="scientific">Takifugu flavidus</name>
    <name type="common">sansaifugu</name>
    <dbReference type="NCBI Taxonomy" id="433684"/>
    <lineage>
        <taxon>Eukaryota</taxon>
        <taxon>Metazoa</taxon>
        <taxon>Chordata</taxon>
        <taxon>Craniata</taxon>
        <taxon>Vertebrata</taxon>
        <taxon>Euteleostomi</taxon>
        <taxon>Actinopterygii</taxon>
        <taxon>Neopterygii</taxon>
        <taxon>Teleostei</taxon>
        <taxon>Neoteleostei</taxon>
        <taxon>Acanthomorphata</taxon>
        <taxon>Eupercaria</taxon>
        <taxon>Tetraodontiformes</taxon>
        <taxon>Tetradontoidea</taxon>
        <taxon>Tetraodontidae</taxon>
        <taxon>Takifugu</taxon>
    </lineage>
</organism>
<keyword evidence="3" id="KW-1185">Reference proteome</keyword>
<accession>A0A5C6NCH1</accession>